<sequence length="151" mass="16903">MVIGVRLTGQLSGWTSARHHLQTGWYSSLSLVVRARWWWSSLALALTPWVQLSWLLICNMPAEVGSTSCIFHIQKPYDIILMQRTANLAHPVSQLSTAVTEKDWPTAPSHAMVKVCTNSSYEDLDKTRPVVAQAKTAGMDNFKFPFLDTGK</sequence>
<name>A0A1V6Y5A7_PENNA</name>
<dbReference type="GO" id="GO:0006099">
    <property type="term" value="P:tricarboxylic acid cycle"/>
    <property type="evidence" value="ECO:0007669"/>
    <property type="project" value="TreeGrafter"/>
</dbReference>
<dbReference type="EMBL" id="MOOB01000036">
    <property type="protein sequence ID" value="OQE82493.1"/>
    <property type="molecule type" value="Genomic_DNA"/>
</dbReference>
<dbReference type="InterPro" id="IPR050926">
    <property type="entry name" value="Aconitase/IPM_isomerase"/>
</dbReference>
<evidence type="ECO:0000313" key="2">
    <source>
        <dbReference type="Proteomes" id="UP000191691"/>
    </source>
</evidence>
<organism evidence="1 2">
    <name type="scientific">Penicillium nalgiovense</name>
    <dbReference type="NCBI Taxonomy" id="60175"/>
    <lineage>
        <taxon>Eukaryota</taxon>
        <taxon>Fungi</taxon>
        <taxon>Dikarya</taxon>
        <taxon>Ascomycota</taxon>
        <taxon>Pezizomycotina</taxon>
        <taxon>Eurotiomycetes</taxon>
        <taxon>Eurotiomycetidae</taxon>
        <taxon>Eurotiales</taxon>
        <taxon>Aspergillaceae</taxon>
        <taxon>Penicillium</taxon>
    </lineage>
</organism>
<reference evidence="2" key="1">
    <citation type="journal article" date="2017" name="Nat. Microbiol.">
        <title>Global analysis of biosynthetic gene clusters reveals vast potential of secondary metabolite production in Penicillium species.</title>
        <authorList>
            <person name="Nielsen J.C."/>
            <person name="Grijseels S."/>
            <person name="Prigent S."/>
            <person name="Ji B."/>
            <person name="Dainat J."/>
            <person name="Nielsen K.F."/>
            <person name="Frisvad J.C."/>
            <person name="Workman M."/>
            <person name="Nielsen J."/>
        </authorList>
    </citation>
    <scope>NUCLEOTIDE SEQUENCE [LARGE SCALE GENOMIC DNA]</scope>
    <source>
        <strain evidence="2">IBT 13039</strain>
    </source>
</reference>
<dbReference type="PANTHER" id="PTHR43160:SF3">
    <property type="entry name" value="ACONITATE HYDRATASE, MITOCHONDRIAL"/>
    <property type="match status" value="1"/>
</dbReference>
<keyword evidence="2" id="KW-1185">Reference proteome</keyword>
<dbReference type="SUPFAM" id="SSF53732">
    <property type="entry name" value="Aconitase iron-sulfur domain"/>
    <property type="match status" value="1"/>
</dbReference>
<dbReference type="GO" id="GO:0005739">
    <property type="term" value="C:mitochondrion"/>
    <property type="evidence" value="ECO:0007669"/>
    <property type="project" value="TreeGrafter"/>
</dbReference>
<dbReference type="GO" id="GO:0051539">
    <property type="term" value="F:4 iron, 4 sulfur cluster binding"/>
    <property type="evidence" value="ECO:0007669"/>
    <property type="project" value="TreeGrafter"/>
</dbReference>
<proteinExistence type="predicted"/>
<protein>
    <submittedName>
        <fullName evidence="1">Uncharacterized protein</fullName>
    </submittedName>
</protein>
<gene>
    <name evidence="1" type="ORF">PENNAL_c0036G01311</name>
</gene>
<evidence type="ECO:0000313" key="1">
    <source>
        <dbReference type="EMBL" id="OQE82493.1"/>
    </source>
</evidence>
<dbReference type="GO" id="GO:0005829">
    <property type="term" value="C:cytosol"/>
    <property type="evidence" value="ECO:0007669"/>
    <property type="project" value="TreeGrafter"/>
</dbReference>
<dbReference type="Proteomes" id="UP000191691">
    <property type="component" value="Unassembled WGS sequence"/>
</dbReference>
<comment type="caution">
    <text evidence="1">The sequence shown here is derived from an EMBL/GenBank/DDBJ whole genome shotgun (WGS) entry which is preliminary data.</text>
</comment>
<dbReference type="AlphaFoldDB" id="A0A1V6Y5A7"/>
<dbReference type="PANTHER" id="PTHR43160">
    <property type="entry name" value="ACONITATE HYDRATASE B"/>
    <property type="match status" value="1"/>
</dbReference>
<dbReference type="GO" id="GO:0003994">
    <property type="term" value="F:aconitate hydratase activity"/>
    <property type="evidence" value="ECO:0007669"/>
    <property type="project" value="TreeGrafter"/>
</dbReference>
<accession>A0A1V6Y5A7</accession>
<dbReference type="STRING" id="60175.A0A1V6Y5A7"/>
<dbReference type="InterPro" id="IPR036008">
    <property type="entry name" value="Aconitase_4Fe-4S_dom"/>
</dbReference>